<feature type="compositionally biased region" description="Basic and acidic residues" evidence="1">
    <location>
        <begin position="51"/>
        <end position="61"/>
    </location>
</feature>
<organism evidence="2 3">
    <name type="scientific">Caerostris extrusa</name>
    <name type="common">Bark spider</name>
    <name type="synonym">Caerostris bankana</name>
    <dbReference type="NCBI Taxonomy" id="172846"/>
    <lineage>
        <taxon>Eukaryota</taxon>
        <taxon>Metazoa</taxon>
        <taxon>Ecdysozoa</taxon>
        <taxon>Arthropoda</taxon>
        <taxon>Chelicerata</taxon>
        <taxon>Arachnida</taxon>
        <taxon>Araneae</taxon>
        <taxon>Araneomorphae</taxon>
        <taxon>Entelegynae</taxon>
        <taxon>Araneoidea</taxon>
        <taxon>Araneidae</taxon>
        <taxon>Caerostris</taxon>
    </lineage>
</organism>
<gene>
    <name evidence="2" type="ORF">CEXT_449521</name>
</gene>
<proteinExistence type="predicted"/>
<accession>A0AAV4Q8X5</accession>
<dbReference type="Proteomes" id="UP001054945">
    <property type="component" value="Unassembled WGS sequence"/>
</dbReference>
<reference evidence="2 3" key="1">
    <citation type="submission" date="2021-06" db="EMBL/GenBank/DDBJ databases">
        <title>Caerostris extrusa draft genome.</title>
        <authorList>
            <person name="Kono N."/>
            <person name="Arakawa K."/>
        </authorList>
    </citation>
    <scope>NUCLEOTIDE SEQUENCE [LARGE SCALE GENOMIC DNA]</scope>
</reference>
<feature type="region of interest" description="Disordered" evidence="1">
    <location>
        <begin position="38"/>
        <end position="91"/>
    </location>
</feature>
<evidence type="ECO:0000313" key="2">
    <source>
        <dbReference type="EMBL" id="GIY04526.1"/>
    </source>
</evidence>
<evidence type="ECO:0000313" key="3">
    <source>
        <dbReference type="Proteomes" id="UP001054945"/>
    </source>
</evidence>
<name>A0AAV4Q8X5_CAEEX</name>
<protein>
    <submittedName>
        <fullName evidence="2">Uncharacterized protein</fullName>
    </submittedName>
</protein>
<feature type="compositionally biased region" description="Basic and acidic residues" evidence="1">
    <location>
        <begin position="82"/>
        <end position="91"/>
    </location>
</feature>
<keyword evidence="3" id="KW-1185">Reference proteome</keyword>
<comment type="caution">
    <text evidence="2">The sequence shown here is derived from an EMBL/GenBank/DDBJ whole genome shotgun (WGS) entry which is preliminary data.</text>
</comment>
<sequence>MPNCHPLNFKRLNSELTFPSTHSPEFPLLTANPRNASLARSQRGFPHFHAPRGEKKKERSSQSKSQIGLRESQSIFRMTRGCHGDGNKNEKKVSRTRLVTLFRGGLLDEGC</sequence>
<evidence type="ECO:0000256" key="1">
    <source>
        <dbReference type="SAM" id="MobiDB-lite"/>
    </source>
</evidence>
<dbReference type="EMBL" id="BPLR01005719">
    <property type="protein sequence ID" value="GIY04526.1"/>
    <property type="molecule type" value="Genomic_DNA"/>
</dbReference>
<dbReference type="AlphaFoldDB" id="A0AAV4Q8X5"/>